<evidence type="ECO:0000313" key="1">
    <source>
        <dbReference type="EMBL" id="RNM07700.1"/>
    </source>
</evidence>
<accession>A0A3N0G6E2</accession>
<dbReference type="OrthoDB" id="9801383at2"/>
<sequence>MRTPIKIALIICASFAVSSCTSQVDIEIAKKRELLEKEREQEKASVERMKQEDNHKWELEKNSPRVECKFKKEKPFGMNSNWQASFYSVNDMFAYANKQTITCKERGSEDLQINGRDVYFDRNSIRSYLLMSLSQCHIVTPESANKAKPEKNICMINIEKGFYLWLQAASDKRISNSAFMHYVYNHGRNIDFGEWALTAYYYSPYK</sequence>
<dbReference type="PROSITE" id="PS51257">
    <property type="entry name" value="PROKAR_LIPOPROTEIN"/>
    <property type="match status" value="1"/>
</dbReference>
<comment type="caution">
    <text evidence="1">The sequence shown here is derived from an EMBL/GenBank/DDBJ whole genome shotgun (WGS) entry which is preliminary data.</text>
</comment>
<evidence type="ECO:0000313" key="2">
    <source>
        <dbReference type="Proteomes" id="UP000276061"/>
    </source>
</evidence>
<reference evidence="1 2" key="1">
    <citation type="submission" date="2018-11" db="EMBL/GenBank/DDBJ databases">
        <title>Characterization of surface water Dickeya isolates.</title>
        <authorList>
            <person name="Van Gijsegem F."/>
            <person name="Pedron J."/>
        </authorList>
    </citation>
    <scope>NUCLEOTIDE SEQUENCE [LARGE SCALE GENOMIC DNA]</scope>
    <source>
        <strain evidence="1 2">FVG1-MFV-O17</strain>
    </source>
</reference>
<protein>
    <recommendedName>
        <fullName evidence="3">Lipoprotein</fullName>
    </recommendedName>
</protein>
<proteinExistence type="predicted"/>
<dbReference type="EMBL" id="RJLR01000012">
    <property type="protein sequence ID" value="RNM07700.1"/>
    <property type="molecule type" value="Genomic_DNA"/>
</dbReference>
<dbReference type="AlphaFoldDB" id="A0A3N0G6E2"/>
<dbReference type="RefSeq" id="WP_123252327.1">
    <property type="nucleotide sequence ID" value="NZ_RJLR01000012.1"/>
</dbReference>
<evidence type="ECO:0008006" key="3">
    <source>
        <dbReference type="Google" id="ProtNLM"/>
    </source>
</evidence>
<gene>
    <name evidence="1" type="ORF">EF878_07115</name>
</gene>
<name>A0A3N0G6E2_9GAMM</name>
<organism evidence="1 2">
    <name type="scientific">Dickeya undicola</name>
    <dbReference type="NCBI Taxonomy" id="1577887"/>
    <lineage>
        <taxon>Bacteria</taxon>
        <taxon>Pseudomonadati</taxon>
        <taxon>Pseudomonadota</taxon>
        <taxon>Gammaproteobacteria</taxon>
        <taxon>Enterobacterales</taxon>
        <taxon>Pectobacteriaceae</taxon>
        <taxon>Dickeya</taxon>
    </lineage>
</organism>
<dbReference type="Proteomes" id="UP000276061">
    <property type="component" value="Unassembled WGS sequence"/>
</dbReference>